<dbReference type="eggNOG" id="KOG2095">
    <property type="taxonomic scope" value="Eukaryota"/>
</dbReference>
<dbReference type="Pfam" id="PF00817">
    <property type="entry name" value="IMS"/>
    <property type="match status" value="1"/>
</dbReference>
<dbReference type="InterPro" id="IPR036775">
    <property type="entry name" value="DNA_pol_Y-fam_lit_finger_sf"/>
</dbReference>
<evidence type="ECO:0000259" key="1">
    <source>
        <dbReference type="PROSITE" id="PS50173"/>
    </source>
</evidence>
<dbReference type="PANTHER" id="PTHR46404">
    <property type="entry name" value="DNA POLYMERASE IOTA"/>
    <property type="match status" value="1"/>
</dbReference>
<feature type="domain" description="UmuC" evidence="1">
    <location>
        <begin position="15"/>
        <end position="225"/>
    </location>
</feature>
<dbReference type="Pfam" id="PF11799">
    <property type="entry name" value="IMS_C"/>
    <property type="match status" value="1"/>
</dbReference>
<dbReference type="InterPro" id="IPR043128">
    <property type="entry name" value="Rev_trsase/Diguanyl_cyclase"/>
</dbReference>
<reference evidence="2 3" key="1">
    <citation type="submission" date="2009-11" db="EMBL/GenBank/DDBJ databases">
        <title>Annotation of Allomyces macrogynus ATCC 38327.</title>
        <authorList>
            <consortium name="The Broad Institute Genome Sequencing Platform"/>
            <person name="Russ C."/>
            <person name="Cuomo C."/>
            <person name="Burger G."/>
            <person name="Gray M.W."/>
            <person name="Holland P.W.H."/>
            <person name="King N."/>
            <person name="Lang F.B.F."/>
            <person name="Roger A.J."/>
            <person name="Ruiz-Trillo I."/>
            <person name="Young S.K."/>
            <person name="Zeng Q."/>
            <person name="Gargeya S."/>
            <person name="Fitzgerald M."/>
            <person name="Haas B."/>
            <person name="Abouelleil A."/>
            <person name="Alvarado L."/>
            <person name="Arachchi H.M."/>
            <person name="Berlin A."/>
            <person name="Chapman S.B."/>
            <person name="Gearin G."/>
            <person name="Goldberg J."/>
            <person name="Griggs A."/>
            <person name="Gujja S."/>
            <person name="Hansen M."/>
            <person name="Heiman D."/>
            <person name="Howarth C."/>
            <person name="Larimer J."/>
            <person name="Lui A."/>
            <person name="MacDonald P.J.P."/>
            <person name="McCowen C."/>
            <person name="Montmayeur A."/>
            <person name="Murphy C."/>
            <person name="Neiman D."/>
            <person name="Pearson M."/>
            <person name="Priest M."/>
            <person name="Roberts A."/>
            <person name="Saif S."/>
            <person name="Shea T."/>
            <person name="Sisk P."/>
            <person name="Stolte C."/>
            <person name="Sykes S."/>
            <person name="Wortman J."/>
            <person name="Nusbaum C."/>
            <person name="Birren B."/>
        </authorList>
    </citation>
    <scope>NUCLEOTIDE SEQUENCE [LARGE SCALE GENOMIC DNA]</scope>
    <source>
        <strain evidence="2 3">ATCC 38327</strain>
    </source>
</reference>
<dbReference type="SUPFAM" id="SSF56672">
    <property type="entry name" value="DNA/RNA polymerases"/>
    <property type="match status" value="1"/>
</dbReference>
<evidence type="ECO:0000313" key="2">
    <source>
        <dbReference type="EMBL" id="KNE60457.1"/>
    </source>
</evidence>
<name>A0A0L0SDF6_ALLM3</name>
<dbReference type="VEuPathDB" id="FungiDB:AMAG_05844"/>
<dbReference type="InterPro" id="IPR017961">
    <property type="entry name" value="DNA_pol_Y-fam_little_finger"/>
</dbReference>
<keyword evidence="3" id="KW-1185">Reference proteome</keyword>
<organism evidence="2 3">
    <name type="scientific">Allomyces macrogynus (strain ATCC 38327)</name>
    <name type="common">Allomyces javanicus var. macrogynus</name>
    <dbReference type="NCBI Taxonomy" id="578462"/>
    <lineage>
        <taxon>Eukaryota</taxon>
        <taxon>Fungi</taxon>
        <taxon>Fungi incertae sedis</taxon>
        <taxon>Blastocladiomycota</taxon>
        <taxon>Blastocladiomycetes</taxon>
        <taxon>Blastocladiales</taxon>
        <taxon>Blastocladiaceae</taxon>
        <taxon>Allomyces</taxon>
    </lineage>
</organism>
<evidence type="ECO:0000313" key="3">
    <source>
        <dbReference type="Proteomes" id="UP000054350"/>
    </source>
</evidence>
<protein>
    <recommendedName>
        <fullName evidence="1">UmuC domain-containing protein</fullName>
    </recommendedName>
</protein>
<dbReference type="Proteomes" id="UP000054350">
    <property type="component" value="Unassembled WGS sequence"/>
</dbReference>
<dbReference type="EMBL" id="GG745336">
    <property type="protein sequence ID" value="KNE60457.1"/>
    <property type="molecule type" value="Genomic_DNA"/>
</dbReference>
<dbReference type="Gene3D" id="3.40.1170.60">
    <property type="match status" value="1"/>
</dbReference>
<dbReference type="GO" id="GO:0006281">
    <property type="term" value="P:DNA repair"/>
    <property type="evidence" value="ECO:0007669"/>
    <property type="project" value="InterPro"/>
</dbReference>
<gene>
    <name evidence="2" type="ORF">AMAG_05844</name>
</gene>
<dbReference type="Gene3D" id="3.30.70.270">
    <property type="match status" value="1"/>
</dbReference>
<dbReference type="GO" id="GO:0003887">
    <property type="term" value="F:DNA-directed DNA polymerase activity"/>
    <property type="evidence" value="ECO:0007669"/>
    <property type="project" value="TreeGrafter"/>
</dbReference>
<dbReference type="InterPro" id="IPR043502">
    <property type="entry name" value="DNA/RNA_pol_sf"/>
</dbReference>
<dbReference type="InterPro" id="IPR001126">
    <property type="entry name" value="UmuC"/>
</dbReference>
<sequence length="517" mass="54844">MQDPSTLASRSPRAVILIDLDCFYAQCEHVRDPALSTTTPVGIQQKNIIVTANYAARLRGVGKLMLVHDALRACPDLAIRNGEDLTHYRAYSKQIWATLRAHFPAPCAIERLGLDEFFIDVTDAPVHPDSETGQLPGDCHAVGDLAGDDLLAVEALVSASWWAHTARHHILTECGFTTSAGIGPSKLAAKLVSSLHKPNLQTVIAPAMVAVYVAGLPFRAIPGLGSSVRKALREHFPTITDSTTVADLTTLLPTAAAWARIAGARVGPTLAALCRGIDSSLVIDTPTTPTQLSVEDAFASPTPSITDLESRLFTLLQSVLARFDTELGAPAVPKSLRVTIRTRSSGFKRTSASAPVVGGLRWRADENAVLRVARGLLRKLVAGGVGGAVDVGDVNLINVALVHFDVPSSSTAAGAAQPTLLAQWARAGPRAAVLDGGGETTGPVHDRAARARLDLNDIAARIRPDLHDDDDVLVLVEHDDAADRMAILMACPFCAASVAPWSWDVHMVAHDADDNID</sequence>
<proteinExistence type="predicted"/>
<dbReference type="GO" id="GO:0003684">
    <property type="term" value="F:damaged DNA binding"/>
    <property type="evidence" value="ECO:0007669"/>
    <property type="project" value="InterPro"/>
</dbReference>
<dbReference type="AlphaFoldDB" id="A0A0L0SDF6"/>
<dbReference type="PROSITE" id="PS50173">
    <property type="entry name" value="UMUC"/>
    <property type="match status" value="1"/>
</dbReference>
<dbReference type="Gene3D" id="3.30.1490.100">
    <property type="entry name" value="DNA polymerase, Y-family, little finger domain"/>
    <property type="match status" value="1"/>
</dbReference>
<dbReference type="OrthoDB" id="447129at2759"/>
<dbReference type="PANTHER" id="PTHR46404:SF1">
    <property type="entry name" value="DNA POLYMERASE IOTA"/>
    <property type="match status" value="1"/>
</dbReference>
<reference evidence="3" key="2">
    <citation type="submission" date="2009-11" db="EMBL/GenBank/DDBJ databases">
        <title>The Genome Sequence of Allomyces macrogynus strain ATCC 38327.</title>
        <authorList>
            <consortium name="The Broad Institute Genome Sequencing Platform"/>
            <person name="Russ C."/>
            <person name="Cuomo C."/>
            <person name="Shea T."/>
            <person name="Young S.K."/>
            <person name="Zeng Q."/>
            <person name="Koehrsen M."/>
            <person name="Haas B."/>
            <person name="Borodovsky M."/>
            <person name="Guigo R."/>
            <person name="Alvarado L."/>
            <person name="Berlin A."/>
            <person name="Borenstein D."/>
            <person name="Chen Z."/>
            <person name="Engels R."/>
            <person name="Freedman E."/>
            <person name="Gellesch M."/>
            <person name="Goldberg J."/>
            <person name="Griggs A."/>
            <person name="Gujja S."/>
            <person name="Heiman D."/>
            <person name="Hepburn T."/>
            <person name="Howarth C."/>
            <person name="Jen D."/>
            <person name="Larson L."/>
            <person name="Lewis B."/>
            <person name="Mehta T."/>
            <person name="Park D."/>
            <person name="Pearson M."/>
            <person name="Roberts A."/>
            <person name="Saif S."/>
            <person name="Shenoy N."/>
            <person name="Sisk P."/>
            <person name="Stolte C."/>
            <person name="Sykes S."/>
            <person name="Walk T."/>
            <person name="White J."/>
            <person name="Yandava C."/>
            <person name="Burger G."/>
            <person name="Gray M.W."/>
            <person name="Holland P.W.H."/>
            <person name="King N."/>
            <person name="Lang F.B.F."/>
            <person name="Roger A.J."/>
            <person name="Ruiz-Trillo I."/>
            <person name="Lander E."/>
            <person name="Nusbaum C."/>
        </authorList>
    </citation>
    <scope>NUCLEOTIDE SEQUENCE [LARGE SCALE GENOMIC DNA]</scope>
    <source>
        <strain evidence="3">ATCC 38327</strain>
    </source>
</reference>
<accession>A0A0L0SDF6</accession>
<dbReference type="STRING" id="578462.A0A0L0SDF6"/>
<dbReference type="GO" id="GO:0070987">
    <property type="term" value="P:error-free translesion synthesis"/>
    <property type="evidence" value="ECO:0007669"/>
    <property type="project" value="UniProtKB-ARBA"/>
</dbReference>